<dbReference type="Proteomes" id="UP000038010">
    <property type="component" value="Unassembled WGS sequence"/>
</dbReference>
<keyword evidence="2" id="KW-1185">Reference proteome</keyword>
<organism evidence="1 2">
    <name type="scientific">Cyphellophora attinorum</name>
    <dbReference type="NCBI Taxonomy" id="1664694"/>
    <lineage>
        <taxon>Eukaryota</taxon>
        <taxon>Fungi</taxon>
        <taxon>Dikarya</taxon>
        <taxon>Ascomycota</taxon>
        <taxon>Pezizomycotina</taxon>
        <taxon>Eurotiomycetes</taxon>
        <taxon>Chaetothyriomycetidae</taxon>
        <taxon>Chaetothyriales</taxon>
        <taxon>Cyphellophoraceae</taxon>
        <taxon>Cyphellophora</taxon>
    </lineage>
</organism>
<sequence>MADSSDTGASSLQAISTKALLQQLPIEEAKQSFASLPPLAQANLFSDLLSQHRELQQKQDGIQKSIARIPSADRHVAFIRQRFLTEGTDYTDHPCELAETFCEIWQIRDAPAEYDPARRGPVQVDRSGYDLFRLSQNEPFCWMSSRKQTKHVEQSGQSWGEYMQSSLFSSAISSQLLLYRLCATFGPLPTQCEGSDWYKSCWEIYLVYKKEIDAGVSTAGNDDQAVPASELRLCDIKASAYASFYGSEEAAEKALDLINYLVGPKCAHTYDGCVAGCQA</sequence>
<dbReference type="OrthoDB" id="4368044at2759"/>
<accession>A0A0N1H8Z1</accession>
<dbReference type="RefSeq" id="XP_017999768.1">
    <property type="nucleotide sequence ID" value="XM_018143475.1"/>
</dbReference>
<proteinExistence type="predicted"/>
<comment type="caution">
    <text evidence="1">The sequence shown here is derived from an EMBL/GenBank/DDBJ whole genome shotgun (WGS) entry which is preliminary data.</text>
</comment>
<name>A0A0N1H8Z1_9EURO</name>
<dbReference type="EMBL" id="LFJN01000014">
    <property type="protein sequence ID" value="KPI39805.1"/>
    <property type="molecule type" value="Genomic_DNA"/>
</dbReference>
<dbReference type="GeneID" id="28735355"/>
<protein>
    <submittedName>
        <fullName evidence="1">Uncharacterized protein</fullName>
    </submittedName>
</protein>
<gene>
    <name evidence="1" type="ORF">AB675_3426</name>
</gene>
<dbReference type="VEuPathDB" id="FungiDB:AB675_3426"/>
<evidence type="ECO:0000313" key="1">
    <source>
        <dbReference type="EMBL" id="KPI39805.1"/>
    </source>
</evidence>
<reference evidence="1 2" key="1">
    <citation type="submission" date="2015-06" db="EMBL/GenBank/DDBJ databases">
        <title>Draft genome of the ant-associated black yeast Phialophora attae CBS 131958.</title>
        <authorList>
            <person name="Moreno L.F."/>
            <person name="Stielow B.J."/>
            <person name="de Hoog S."/>
            <person name="Vicente V.A."/>
            <person name="Weiss V.A."/>
            <person name="de Vries M."/>
            <person name="Cruz L.M."/>
            <person name="Souza E.M."/>
        </authorList>
    </citation>
    <scope>NUCLEOTIDE SEQUENCE [LARGE SCALE GENOMIC DNA]</scope>
    <source>
        <strain evidence="1 2">CBS 131958</strain>
    </source>
</reference>
<dbReference type="AlphaFoldDB" id="A0A0N1H8Z1"/>
<evidence type="ECO:0000313" key="2">
    <source>
        <dbReference type="Proteomes" id="UP000038010"/>
    </source>
</evidence>